<accession>A0A370HTM1</accession>
<dbReference type="OrthoDB" id="8021345at2"/>
<dbReference type="Proteomes" id="UP000254925">
    <property type="component" value="Unassembled WGS sequence"/>
</dbReference>
<organism evidence="2 3">
    <name type="scientific">Microvirga subterranea</name>
    <dbReference type="NCBI Taxonomy" id="186651"/>
    <lineage>
        <taxon>Bacteria</taxon>
        <taxon>Pseudomonadati</taxon>
        <taxon>Pseudomonadota</taxon>
        <taxon>Alphaproteobacteria</taxon>
        <taxon>Hyphomicrobiales</taxon>
        <taxon>Methylobacteriaceae</taxon>
        <taxon>Microvirga</taxon>
    </lineage>
</organism>
<dbReference type="RefSeq" id="WP_114768043.1">
    <property type="nucleotide sequence ID" value="NZ_QQBB01000001.1"/>
</dbReference>
<feature type="transmembrane region" description="Helical" evidence="1">
    <location>
        <begin position="24"/>
        <end position="45"/>
    </location>
</feature>
<name>A0A370HTM1_9HYPH</name>
<gene>
    <name evidence="2" type="ORF">DES45_101130</name>
</gene>
<protein>
    <submittedName>
        <fullName evidence="2">Uncharacterized protein</fullName>
    </submittedName>
</protein>
<proteinExistence type="predicted"/>
<sequence>MDQPYSVWADLLNKFHTASELVQVLWLIAVPVMLLGVTWLVMRGLRDIALAMRRPRPEVKSLLFYGVVQDASGQWHVLRHGSEPKPLEWTNPPRELVGRE</sequence>
<keyword evidence="1" id="KW-0472">Membrane</keyword>
<keyword evidence="1" id="KW-1133">Transmembrane helix</keyword>
<reference evidence="2 3" key="1">
    <citation type="submission" date="2018-07" db="EMBL/GenBank/DDBJ databases">
        <title>Genomic Encyclopedia of Type Strains, Phase IV (KMG-IV): sequencing the most valuable type-strain genomes for metagenomic binning, comparative biology and taxonomic classification.</title>
        <authorList>
            <person name="Goeker M."/>
        </authorList>
    </citation>
    <scope>NUCLEOTIDE SEQUENCE [LARGE SCALE GENOMIC DNA]</scope>
    <source>
        <strain evidence="2 3">DSM 14364</strain>
    </source>
</reference>
<dbReference type="EMBL" id="QQBB01000001">
    <property type="protein sequence ID" value="RDI61872.1"/>
    <property type="molecule type" value="Genomic_DNA"/>
</dbReference>
<evidence type="ECO:0000313" key="2">
    <source>
        <dbReference type="EMBL" id="RDI61872.1"/>
    </source>
</evidence>
<evidence type="ECO:0000256" key="1">
    <source>
        <dbReference type="SAM" id="Phobius"/>
    </source>
</evidence>
<keyword evidence="1" id="KW-0812">Transmembrane</keyword>
<keyword evidence="3" id="KW-1185">Reference proteome</keyword>
<dbReference type="AlphaFoldDB" id="A0A370HTM1"/>
<evidence type="ECO:0000313" key="3">
    <source>
        <dbReference type="Proteomes" id="UP000254925"/>
    </source>
</evidence>
<comment type="caution">
    <text evidence="2">The sequence shown here is derived from an EMBL/GenBank/DDBJ whole genome shotgun (WGS) entry which is preliminary data.</text>
</comment>